<dbReference type="Ensembl" id="ENSACLT00000011956.1">
    <property type="protein sequence ID" value="ENSACLP00000011669.1"/>
    <property type="gene ID" value="ENSACLG00000007982.1"/>
</dbReference>
<dbReference type="Proteomes" id="UP000265100">
    <property type="component" value="Chromosome 22"/>
</dbReference>
<reference evidence="1" key="4">
    <citation type="submission" date="2025-09" db="UniProtKB">
        <authorList>
            <consortium name="Ensembl"/>
        </authorList>
    </citation>
    <scope>IDENTIFICATION</scope>
</reference>
<reference evidence="2" key="2">
    <citation type="submission" date="2023-03" db="EMBL/GenBank/DDBJ databases">
        <authorList>
            <consortium name="Wellcome Sanger Institute Data Sharing"/>
        </authorList>
    </citation>
    <scope>NUCLEOTIDE SEQUENCE [LARGE SCALE GENOMIC DNA]</scope>
</reference>
<sequence>AVFACNLMPSVKHDSDSFILWSSFTAFEIRWPAAIDGPMNLKLYEQIINQSFRVCLYQLCTSRA</sequence>
<name>A0A3P8P3V3_ASTCA</name>
<organism evidence="1 2">
    <name type="scientific">Astatotilapia calliptera</name>
    <name type="common">Eastern happy</name>
    <name type="synonym">Chromis callipterus</name>
    <dbReference type="NCBI Taxonomy" id="8154"/>
    <lineage>
        <taxon>Eukaryota</taxon>
        <taxon>Metazoa</taxon>
        <taxon>Chordata</taxon>
        <taxon>Craniata</taxon>
        <taxon>Vertebrata</taxon>
        <taxon>Euteleostomi</taxon>
        <taxon>Actinopterygii</taxon>
        <taxon>Neopterygii</taxon>
        <taxon>Teleostei</taxon>
        <taxon>Neoteleostei</taxon>
        <taxon>Acanthomorphata</taxon>
        <taxon>Ovalentaria</taxon>
        <taxon>Cichlomorphae</taxon>
        <taxon>Cichliformes</taxon>
        <taxon>Cichlidae</taxon>
        <taxon>African cichlids</taxon>
        <taxon>Pseudocrenilabrinae</taxon>
        <taxon>Haplochromini</taxon>
        <taxon>Astatotilapia</taxon>
    </lineage>
</organism>
<reference evidence="1" key="3">
    <citation type="submission" date="2025-08" db="UniProtKB">
        <authorList>
            <consortium name="Ensembl"/>
        </authorList>
    </citation>
    <scope>IDENTIFICATION</scope>
</reference>
<reference evidence="1 2" key="1">
    <citation type="submission" date="2018-05" db="EMBL/GenBank/DDBJ databases">
        <authorList>
            <person name="Datahose"/>
        </authorList>
    </citation>
    <scope>NUCLEOTIDE SEQUENCE</scope>
</reference>
<evidence type="ECO:0000313" key="1">
    <source>
        <dbReference type="Ensembl" id="ENSACLP00000011669.1"/>
    </source>
</evidence>
<accession>A0A3P8P3V3</accession>
<evidence type="ECO:0000313" key="2">
    <source>
        <dbReference type="Proteomes" id="UP000265100"/>
    </source>
</evidence>
<proteinExistence type="predicted"/>
<keyword evidence="2" id="KW-1185">Reference proteome</keyword>
<dbReference type="GeneTree" id="ENSGT00940000179513"/>
<dbReference type="AlphaFoldDB" id="A0A3P8P3V3"/>
<protein>
    <submittedName>
        <fullName evidence="1">Uncharacterized protein</fullName>
    </submittedName>
</protein>
<dbReference type="Bgee" id="ENSACLG00000007982">
    <property type="expression patterns" value="Expressed in brain"/>
</dbReference>